<organism evidence="6 7">
    <name type="scientific">Streptomyces chengmaiensis</name>
    <dbReference type="NCBI Taxonomy" id="3040919"/>
    <lineage>
        <taxon>Bacteria</taxon>
        <taxon>Bacillati</taxon>
        <taxon>Actinomycetota</taxon>
        <taxon>Actinomycetes</taxon>
        <taxon>Kitasatosporales</taxon>
        <taxon>Streptomycetaceae</taxon>
        <taxon>Streptomyces</taxon>
    </lineage>
</organism>
<dbReference type="Proteomes" id="UP001223144">
    <property type="component" value="Unassembled WGS sequence"/>
</dbReference>
<reference evidence="6 7" key="1">
    <citation type="submission" date="2023-04" db="EMBL/GenBank/DDBJ databases">
        <title>Streptomyces chengmaiensis sp. nov. isolated from the stem of mangrove plant in Hainan.</title>
        <authorList>
            <person name="Huang X."/>
            <person name="Zhou S."/>
            <person name="Chu X."/>
            <person name="Xie Y."/>
            <person name="Lin Y."/>
        </authorList>
    </citation>
    <scope>NUCLEOTIDE SEQUENCE [LARGE SCALE GENOMIC DNA]</scope>
    <source>
        <strain evidence="6 7">HNM0663</strain>
    </source>
</reference>
<dbReference type="PROSITE" id="PS51257">
    <property type="entry name" value="PROKAR_LIPOPROTEIN"/>
    <property type="match status" value="1"/>
</dbReference>
<dbReference type="Pfam" id="PF01547">
    <property type="entry name" value="SBP_bac_1"/>
    <property type="match status" value="1"/>
</dbReference>
<gene>
    <name evidence="6" type="ORF">QCN29_34615</name>
</gene>
<dbReference type="EMBL" id="JARWBG010000084">
    <property type="protein sequence ID" value="MDH2393804.1"/>
    <property type="molecule type" value="Genomic_DNA"/>
</dbReference>
<protein>
    <submittedName>
        <fullName evidence="6">Extracellular solute-binding protein</fullName>
    </submittedName>
</protein>
<dbReference type="InterPro" id="IPR006059">
    <property type="entry name" value="SBP"/>
</dbReference>
<keyword evidence="7" id="KW-1185">Reference proteome</keyword>
<evidence type="ECO:0000313" key="7">
    <source>
        <dbReference type="Proteomes" id="UP001223144"/>
    </source>
</evidence>
<keyword evidence="3" id="KW-0813">Transport</keyword>
<evidence type="ECO:0000313" key="6">
    <source>
        <dbReference type="EMBL" id="MDH2393804.1"/>
    </source>
</evidence>
<comment type="similarity">
    <text evidence="2">Belongs to the bacterial solute-binding protein 1 family.</text>
</comment>
<dbReference type="PANTHER" id="PTHR43649:SF31">
    <property type="entry name" value="SN-GLYCEROL-3-PHOSPHATE-BINDING PERIPLASMIC PROTEIN UGPB"/>
    <property type="match status" value="1"/>
</dbReference>
<evidence type="ECO:0000256" key="3">
    <source>
        <dbReference type="ARBA" id="ARBA00022448"/>
    </source>
</evidence>
<feature type="signal peptide" evidence="5">
    <location>
        <begin position="1"/>
        <end position="28"/>
    </location>
</feature>
<proteinExistence type="inferred from homology"/>
<keyword evidence="4 5" id="KW-0732">Signal</keyword>
<dbReference type="InterPro" id="IPR050490">
    <property type="entry name" value="Bact_solute-bd_prot1"/>
</dbReference>
<dbReference type="Gene3D" id="3.40.190.10">
    <property type="entry name" value="Periplasmic binding protein-like II"/>
    <property type="match status" value="1"/>
</dbReference>
<comment type="subcellular location">
    <subcellularLocation>
        <location evidence="1">Cell envelope</location>
    </subcellularLocation>
</comment>
<evidence type="ECO:0000256" key="5">
    <source>
        <dbReference type="SAM" id="SignalP"/>
    </source>
</evidence>
<feature type="chain" id="PRO_5047020184" evidence="5">
    <location>
        <begin position="29"/>
        <end position="440"/>
    </location>
</feature>
<sequence>MRPQHSSTRSWRIGVTALTASALALSLAACGPSDDSSKQTKDDPNATVLVWTDATRQPAFDAFKKANPGVKIKIEVIDPTAILSKIQLANRVGRGWPDVIFDPLPTDVAALASPLFKFAQPLDDLVPKSVQDGFSTGNKGCKVDGKLYCLQNDIAQDVLWYNKPKMKEFGYSVPTTWAEYKALGEKVARDHPGYIIGAAGGTNIYYDYLWSSGCPLQNVKSSTQVQINTADPKCTRVAKTIDPLLANGSVSRLSPFDPKINKIAKQGKLLMHPAASWFGEFVFKAKSAYAYKNGQIAAAPMPTWDGESTNYSGAQGGGIYVVSSHAKNKAGAVAAAQWAATNETYQTTAPTYPAYAPAAEKWLAKVKTDTFYAEDPSAALTAAATKINPASAPTRYPVEGALNSTVVAAITAGNTIASALEALQTQLAGLASSSGYEVIK</sequence>
<dbReference type="RefSeq" id="WP_279933153.1">
    <property type="nucleotide sequence ID" value="NZ_JARWBG010000084.1"/>
</dbReference>
<name>A0ABT6I0A9_9ACTN</name>
<dbReference type="SUPFAM" id="SSF53850">
    <property type="entry name" value="Periplasmic binding protein-like II"/>
    <property type="match status" value="1"/>
</dbReference>
<dbReference type="PANTHER" id="PTHR43649">
    <property type="entry name" value="ARABINOSE-BINDING PROTEIN-RELATED"/>
    <property type="match status" value="1"/>
</dbReference>
<evidence type="ECO:0000256" key="1">
    <source>
        <dbReference type="ARBA" id="ARBA00004196"/>
    </source>
</evidence>
<accession>A0ABT6I0A9</accession>
<evidence type="ECO:0000256" key="2">
    <source>
        <dbReference type="ARBA" id="ARBA00008520"/>
    </source>
</evidence>
<evidence type="ECO:0000256" key="4">
    <source>
        <dbReference type="ARBA" id="ARBA00022729"/>
    </source>
</evidence>
<comment type="caution">
    <text evidence="6">The sequence shown here is derived from an EMBL/GenBank/DDBJ whole genome shotgun (WGS) entry which is preliminary data.</text>
</comment>